<keyword evidence="3" id="KW-1185">Reference proteome</keyword>
<reference evidence="2 4" key="2">
    <citation type="submission" date="2018-06" db="EMBL/GenBank/DDBJ databases">
        <authorList>
            <consortium name="Pathogen Informatics"/>
            <person name="Doyle S."/>
        </authorList>
    </citation>
    <scope>NUCLEOTIDE SEQUENCE [LARGE SCALE GENOMIC DNA]</scope>
    <source>
        <strain evidence="2 4">NCTC12437</strain>
    </source>
</reference>
<evidence type="ECO:0000313" key="3">
    <source>
        <dbReference type="Proteomes" id="UP000054735"/>
    </source>
</evidence>
<reference evidence="1 3" key="1">
    <citation type="submission" date="2015-11" db="EMBL/GenBank/DDBJ databases">
        <title>Genomic analysis of 38 Legionella species identifies large and diverse effector repertoires.</title>
        <authorList>
            <person name="Burstein D."/>
            <person name="Amaro F."/>
            <person name="Zusman T."/>
            <person name="Lifshitz Z."/>
            <person name="Cohen O."/>
            <person name="Gilbert J.A."/>
            <person name="Pupko T."/>
            <person name="Shuman H.A."/>
            <person name="Segal G."/>
        </authorList>
    </citation>
    <scope>NUCLEOTIDE SEQUENCE [LARGE SCALE GENOMIC DNA]</scope>
    <source>
        <strain evidence="1 3">CDC#1407-AL-14</strain>
    </source>
</reference>
<dbReference type="Proteomes" id="UP000255066">
    <property type="component" value="Unassembled WGS sequence"/>
</dbReference>
<dbReference type="EMBL" id="UGNW01000001">
    <property type="protein sequence ID" value="STX31462.1"/>
    <property type="molecule type" value="Genomic_DNA"/>
</dbReference>
<evidence type="ECO:0000313" key="2">
    <source>
        <dbReference type="EMBL" id="STX31462.1"/>
    </source>
</evidence>
<dbReference type="STRING" id="28083.Lbir_0692"/>
<dbReference type="AlphaFoldDB" id="A0A378I9E3"/>
<evidence type="ECO:0000313" key="4">
    <source>
        <dbReference type="Proteomes" id="UP000255066"/>
    </source>
</evidence>
<sequence>MQIYPYNQASLPNKASKQTKLNIIYESGNGQERIREKISTRNQSNHIDQYRINLYTLFFCVKQVRAVGSKKRELRREFKGLLQKIRNLKDDSQYNEAIIISANLVSDKKYKSYKLTDKDINRVRQLVREILMLATEPAKQLYSQGHFAQAICSLQELPAQLDCFPQEHLAIIQFQTLILMAAKSKTPQDILSHDIIDDGVLPPSLLCNESYLAEKALLLSQHSSKMKEDYAARIAWVLRLIEFLRQNMLKTGELFPFLKEEYFTDSAASQQLRFSTLADKIICLFDKPVKNMADCLNMVCEKTFRNAANDYYFEDSVMVLRMVFETIYRFPRNERGLLVQYLPWGENSWYLLDFLSAIFETGDVFQTNGQAGLTIAPYNFNHNLEKQRQLIQFHSAMTHFKALVRHYLADILAKDMDSLYNFFRQIQEHHAKGTPITPLEKPKNLQTLLWFSKHSFLTLRLIALLPQDREQAFYDAEIIEENGISVETLIKNYDEDTLLNWLKNAKDNIISVKELMQQSQKANGQNAPVFSKTFSERVRECEEQQKLSLCVMKDSNQLSPHTRLQIHGYKNFDSIKNRLSLLRTLEHIGEFFMPRNWGNKLKNLDLIDVELIGKIRNGLCHPEDWQYITVLNSLEKDPVLIQKLHDELKIFRGAVYELIVSRESQLNWQVRDTKTGYDDWKKDMELYKQSIVDFYHPPKKTQVREMENPLLNDKKLEELSNLIDPAHRETLTKCFGKDVTFFFEKNTSPLSEFLDVFTKGLNIQQTRKVRATLTAADKSFRKFKKEVDNKEKNDAALHKKRLKEKQTEAMDTLYPVIKQVAKSFWAAESHHSNSVTATLDNLINRLELLGDLLVQEQITSSSIGSLQVLLEEKMKDDIKLSQSIAYLLGQIISGLNKLAGQCNLKEISPVLHSRLDDLIPLRNALEHSDPFLESSETSFYNMSSPLTKFMACVVGEIVFEYRYSIILYQTTLLMKACSTASTTPASGSLLLPEDSKTKQRHALRESGFQFAVTEEPATEPSYEIDLLEASSDDLMNPYPEKKEQKTKLLKPGSLSRSCSGVDIGFFKTANPDSILSCDLGYHGDEDLEMDYSPM</sequence>
<protein>
    <submittedName>
        <fullName evidence="2">Uncharacterized protein</fullName>
    </submittedName>
</protein>
<evidence type="ECO:0000313" key="1">
    <source>
        <dbReference type="EMBL" id="KTC74659.1"/>
    </source>
</evidence>
<dbReference type="Proteomes" id="UP000054735">
    <property type="component" value="Unassembled WGS sequence"/>
</dbReference>
<organism evidence="2 4">
    <name type="scientific">Legionella birminghamensis</name>
    <dbReference type="NCBI Taxonomy" id="28083"/>
    <lineage>
        <taxon>Bacteria</taxon>
        <taxon>Pseudomonadati</taxon>
        <taxon>Pseudomonadota</taxon>
        <taxon>Gammaproteobacteria</taxon>
        <taxon>Legionellales</taxon>
        <taxon>Legionellaceae</taxon>
        <taxon>Legionella</taxon>
    </lineage>
</organism>
<accession>A0A378I9E3</accession>
<name>A0A378I9E3_9GAMM</name>
<gene>
    <name evidence="1" type="ORF">Lbir_0692</name>
    <name evidence="2" type="ORF">NCTC12437_01235</name>
</gene>
<dbReference type="EMBL" id="LNXT01000008">
    <property type="protein sequence ID" value="KTC74659.1"/>
    <property type="molecule type" value="Genomic_DNA"/>
</dbReference>
<proteinExistence type="predicted"/>